<dbReference type="Proteomes" id="UP001161247">
    <property type="component" value="Chromosome 1"/>
</dbReference>
<evidence type="ECO:0000313" key="5">
    <source>
        <dbReference type="Proteomes" id="UP001161247"/>
    </source>
</evidence>
<dbReference type="Pfam" id="PF14111">
    <property type="entry name" value="DUF4283"/>
    <property type="match status" value="1"/>
</dbReference>
<dbReference type="PANTHER" id="PTHR31286:SF99">
    <property type="entry name" value="DUF4283 DOMAIN-CONTAINING PROTEIN"/>
    <property type="match status" value="1"/>
</dbReference>
<dbReference type="Pfam" id="PF00098">
    <property type="entry name" value="zf-CCHC"/>
    <property type="match status" value="1"/>
</dbReference>
<dbReference type="InterPro" id="IPR040256">
    <property type="entry name" value="At4g02000-like"/>
</dbReference>
<keyword evidence="1" id="KW-0479">Metal-binding</keyword>
<feature type="compositionally biased region" description="Acidic residues" evidence="2">
    <location>
        <begin position="589"/>
        <end position="602"/>
    </location>
</feature>
<dbReference type="GO" id="GO:0003676">
    <property type="term" value="F:nucleic acid binding"/>
    <property type="evidence" value="ECO:0007669"/>
    <property type="project" value="InterPro"/>
</dbReference>
<dbReference type="EMBL" id="OX459118">
    <property type="protein sequence ID" value="CAI9088678.1"/>
    <property type="molecule type" value="Genomic_DNA"/>
</dbReference>
<evidence type="ECO:0000259" key="3">
    <source>
        <dbReference type="PROSITE" id="PS50158"/>
    </source>
</evidence>
<protein>
    <submittedName>
        <fullName evidence="4">OLC1v1023081C1</fullName>
    </submittedName>
</protein>
<feature type="region of interest" description="Disordered" evidence="2">
    <location>
        <begin position="293"/>
        <end position="328"/>
    </location>
</feature>
<feature type="compositionally biased region" description="Polar residues" evidence="2">
    <location>
        <begin position="414"/>
        <end position="424"/>
    </location>
</feature>
<organism evidence="4 5">
    <name type="scientific">Oldenlandia corymbosa var. corymbosa</name>
    <dbReference type="NCBI Taxonomy" id="529605"/>
    <lineage>
        <taxon>Eukaryota</taxon>
        <taxon>Viridiplantae</taxon>
        <taxon>Streptophyta</taxon>
        <taxon>Embryophyta</taxon>
        <taxon>Tracheophyta</taxon>
        <taxon>Spermatophyta</taxon>
        <taxon>Magnoliopsida</taxon>
        <taxon>eudicotyledons</taxon>
        <taxon>Gunneridae</taxon>
        <taxon>Pentapetalae</taxon>
        <taxon>asterids</taxon>
        <taxon>lamiids</taxon>
        <taxon>Gentianales</taxon>
        <taxon>Rubiaceae</taxon>
        <taxon>Rubioideae</taxon>
        <taxon>Spermacoceae</taxon>
        <taxon>Hedyotis-Oldenlandia complex</taxon>
        <taxon>Oldenlandia</taxon>
    </lineage>
</organism>
<evidence type="ECO:0000313" key="4">
    <source>
        <dbReference type="EMBL" id="CAI9088678.1"/>
    </source>
</evidence>
<dbReference type="PANTHER" id="PTHR31286">
    <property type="entry name" value="GLYCINE-RICH CELL WALL STRUCTURAL PROTEIN 1.8-LIKE"/>
    <property type="match status" value="1"/>
</dbReference>
<reference evidence="4" key="1">
    <citation type="submission" date="2023-03" db="EMBL/GenBank/DDBJ databases">
        <authorList>
            <person name="Julca I."/>
        </authorList>
    </citation>
    <scope>NUCLEOTIDE SEQUENCE</scope>
</reference>
<keyword evidence="1" id="KW-0863">Zinc-finger</keyword>
<evidence type="ECO:0000256" key="2">
    <source>
        <dbReference type="SAM" id="MobiDB-lite"/>
    </source>
</evidence>
<accession>A0AAV1C242</accession>
<feature type="region of interest" description="Disordered" evidence="2">
    <location>
        <begin position="1"/>
        <end position="46"/>
    </location>
</feature>
<dbReference type="AlphaFoldDB" id="A0AAV1C242"/>
<dbReference type="PROSITE" id="PS50158">
    <property type="entry name" value="ZF_CCHC"/>
    <property type="match status" value="1"/>
</dbReference>
<feature type="region of interest" description="Disordered" evidence="2">
    <location>
        <begin position="414"/>
        <end position="479"/>
    </location>
</feature>
<keyword evidence="1" id="KW-0862">Zinc</keyword>
<dbReference type="GO" id="GO:0008270">
    <property type="term" value="F:zinc ion binding"/>
    <property type="evidence" value="ECO:0007669"/>
    <property type="project" value="UniProtKB-KW"/>
</dbReference>
<dbReference type="InterPro" id="IPR001878">
    <property type="entry name" value="Znf_CCHC"/>
</dbReference>
<evidence type="ECO:0000256" key="1">
    <source>
        <dbReference type="PROSITE-ProRule" id="PRU00047"/>
    </source>
</evidence>
<dbReference type="InterPro" id="IPR025558">
    <property type="entry name" value="DUF4283"/>
</dbReference>
<feature type="region of interest" description="Disordered" evidence="2">
    <location>
        <begin position="511"/>
        <end position="602"/>
    </location>
</feature>
<gene>
    <name evidence="4" type="ORF">OLC1_LOCUS1197</name>
</gene>
<proteinExistence type="predicted"/>
<feature type="compositionally biased region" description="Polar residues" evidence="2">
    <location>
        <begin position="18"/>
        <end position="46"/>
    </location>
</feature>
<feature type="compositionally biased region" description="Polar residues" evidence="2">
    <location>
        <begin position="293"/>
        <end position="320"/>
    </location>
</feature>
<sequence>MDSEMEETIPFSQDKDNPFTTKVKNKELNNQSANNQQDPAVPHPSNTPWVDGAPSFRDRLLKGQNNQTVNGFHMIKVTVREGDLTYSEEDGVPSTMFSDRVKHQMVVAMTYTIAVKPLGKEFRYDRLFKRFKGMWKPKGDIKHVDTIEGYHLYRVTNEEDFYSILLNAPWSLDETYIRVLPWNKGFNYKEDNLTAVPTWIRIPGLPVDYFHEDLLRSLIKPLGRYIKADKNTLAVERGKYARLTVELDLTKPSLGKTKIDGIEYNIEYEDLQKICFTCGKYGHLKNECSLTPTTSPATNPMKTETLKPTSMVGPSSTDSYDTARPTQHLHKPLKTPTVREWSHAIKKEKRYVPSQGQSGNFSKTTPVAAKKDVLVNPFAALAELEKDTHEGSSTSEPTSQAIFNWNKELPTSASTFIPNQNFNQGKGLKPGTKQSMPKNAGPKNKAHQPTVVPSKRKPEQHAHGRTWIKKSTKETPPTREILDTTKHTVVNIPHPNPQTQEKTTPTILNYTTNPEKDSSQPAKPPDSYKTFNPRKTVKIKTPGLNLEPKGQYDETIISEMEESGAPPNDETMLLETEDPGDPHRSMAEPEMEDVELPPDADR</sequence>
<name>A0AAV1C242_OLDCO</name>
<feature type="domain" description="CCHC-type" evidence="3">
    <location>
        <begin position="275"/>
        <end position="288"/>
    </location>
</feature>
<keyword evidence="5" id="KW-1185">Reference proteome</keyword>